<feature type="domain" description="ABC transporter" evidence="5">
    <location>
        <begin position="6"/>
        <end position="235"/>
    </location>
</feature>
<keyword evidence="4 6" id="KW-0067">ATP-binding</keyword>
<dbReference type="EMBL" id="PDOC01000004">
    <property type="protein sequence ID" value="PIL45365.1"/>
    <property type="molecule type" value="Genomic_DNA"/>
</dbReference>
<gene>
    <name evidence="6" type="ORF">CR105_09345</name>
</gene>
<dbReference type="InterPro" id="IPR051782">
    <property type="entry name" value="ABC_Transporter_VariousFunc"/>
</dbReference>
<dbReference type="Gene3D" id="3.40.50.300">
    <property type="entry name" value="P-loop containing nucleotide triphosphate hydrolases"/>
    <property type="match status" value="1"/>
</dbReference>
<protein>
    <submittedName>
        <fullName evidence="6">ABC transporter ATP-binding protein</fullName>
    </submittedName>
</protein>
<dbReference type="PANTHER" id="PTHR42939">
    <property type="entry name" value="ABC TRANSPORTER ATP-BINDING PROTEIN ALBC-RELATED"/>
    <property type="match status" value="1"/>
</dbReference>
<dbReference type="SMART" id="SM00382">
    <property type="entry name" value="AAA"/>
    <property type="match status" value="1"/>
</dbReference>
<comment type="caution">
    <text evidence="6">The sequence shown here is derived from an EMBL/GenBank/DDBJ whole genome shotgun (WGS) entry which is preliminary data.</text>
</comment>
<keyword evidence="2" id="KW-1003">Cell membrane</keyword>
<dbReference type="InterPro" id="IPR003439">
    <property type="entry name" value="ABC_transporter-like_ATP-bd"/>
</dbReference>
<dbReference type="PROSITE" id="PS50893">
    <property type="entry name" value="ABC_TRANSPORTER_2"/>
    <property type="match status" value="1"/>
</dbReference>
<dbReference type="GO" id="GO:0005524">
    <property type="term" value="F:ATP binding"/>
    <property type="evidence" value="ECO:0007669"/>
    <property type="project" value="UniProtKB-KW"/>
</dbReference>
<evidence type="ECO:0000313" key="7">
    <source>
        <dbReference type="Proteomes" id="UP000230390"/>
    </source>
</evidence>
<dbReference type="AlphaFoldDB" id="A0A2G8TH58"/>
<dbReference type="InterPro" id="IPR027417">
    <property type="entry name" value="P-loop_NTPase"/>
</dbReference>
<sequence length="292" mass="32138">MTVPIIQIASISKQFTSKPVLDQLDWEILPGQVIGLLGRKGAGKSTLLACMLGLQETDGGAVSVFGEPAANLSPQARAKVAYVPHTCDLFEWLSPLQMLDYFKTLYPHWNSAKVEGLLARWGFDKIMRKRPISQLSAVEKQRLSIVRALAHDPQLLVLDEPMSALEPAARRDFLRELFDGFIERGTTIVFSTHVLSDLERVASEVAFLKTGKIALQGGLDELLQSARRVTGPGRLLDRFAVSGELRRSKDLDGITQIVTSAASGELLALAEREPAIRIEHLTLADLFVEVTQ</sequence>
<dbReference type="InterPro" id="IPR003593">
    <property type="entry name" value="AAA+_ATPase"/>
</dbReference>
<reference evidence="6 7" key="1">
    <citation type="submission" date="2017-10" db="EMBL/GenBank/DDBJ databases">
        <title>Massilia psychrophilum sp. nov., a novel purple-pigmented bacterium isolated from Tianshan glacier, Xinjiang Municipality, China.</title>
        <authorList>
            <person name="Wang H."/>
        </authorList>
    </citation>
    <scope>NUCLEOTIDE SEQUENCE [LARGE SCALE GENOMIC DNA]</scope>
    <source>
        <strain evidence="6 7">JCM 30074</strain>
    </source>
</reference>
<evidence type="ECO:0000256" key="4">
    <source>
        <dbReference type="ARBA" id="ARBA00022840"/>
    </source>
</evidence>
<dbReference type="OrthoDB" id="9804819at2"/>
<dbReference type="CDD" id="cd03230">
    <property type="entry name" value="ABC_DR_subfamily_A"/>
    <property type="match status" value="1"/>
</dbReference>
<evidence type="ECO:0000313" key="6">
    <source>
        <dbReference type="EMBL" id="PIL45365.1"/>
    </source>
</evidence>
<keyword evidence="1" id="KW-0813">Transport</keyword>
<keyword evidence="3" id="KW-0547">Nucleotide-binding</keyword>
<dbReference type="Pfam" id="PF00005">
    <property type="entry name" value="ABC_tran"/>
    <property type="match status" value="1"/>
</dbReference>
<keyword evidence="7" id="KW-1185">Reference proteome</keyword>
<dbReference type="SUPFAM" id="SSF52540">
    <property type="entry name" value="P-loop containing nucleoside triphosphate hydrolases"/>
    <property type="match status" value="1"/>
</dbReference>
<keyword evidence="2" id="KW-0472">Membrane</keyword>
<evidence type="ECO:0000256" key="2">
    <source>
        <dbReference type="ARBA" id="ARBA00022475"/>
    </source>
</evidence>
<organism evidence="6 7">
    <name type="scientific">Massilia eurypsychrophila</name>
    <dbReference type="NCBI Taxonomy" id="1485217"/>
    <lineage>
        <taxon>Bacteria</taxon>
        <taxon>Pseudomonadati</taxon>
        <taxon>Pseudomonadota</taxon>
        <taxon>Betaproteobacteria</taxon>
        <taxon>Burkholderiales</taxon>
        <taxon>Oxalobacteraceae</taxon>
        <taxon>Telluria group</taxon>
        <taxon>Massilia</taxon>
    </lineage>
</organism>
<dbReference type="RefSeq" id="WP_099788159.1">
    <property type="nucleotide sequence ID" value="NZ_JBHLYV010000031.1"/>
</dbReference>
<dbReference type="Proteomes" id="UP000230390">
    <property type="component" value="Unassembled WGS sequence"/>
</dbReference>
<accession>A0A2G8TH58</accession>
<evidence type="ECO:0000259" key="5">
    <source>
        <dbReference type="PROSITE" id="PS50893"/>
    </source>
</evidence>
<evidence type="ECO:0000256" key="1">
    <source>
        <dbReference type="ARBA" id="ARBA00022448"/>
    </source>
</evidence>
<dbReference type="PANTHER" id="PTHR42939:SF1">
    <property type="entry name" value="ABC TRANSPORTER ATP-BINDING PROTEIN ALBC-RELATED"/>
    <property type="match status" value="1"/>
</dbReference>
<name>A0A2G8TH58_9BURK</name>
<evidence type="ECO:0000256" key="3">
    <source>
        <dbReference type="ARBA" id="ARBA00022741"/>
    </source>
</evidence>
<proteinExistence type="predicted"/>
<dbReference type="GO" id="GO:0016887">
    <property type="term" value="F:ATP hydrolysis activity"/>
    <property type="evidence" value="ECO:0007669"/>
    <property type="project" value="InterPro"/>
</dbReference>